<accession>A0A0A3I169</accession>
<feature type="transmembrane region" description="Helical" evidence="1">
    <location>
        <begin position="20"/>
        <end position="39"/>
    </location>
</feature>
<gene>
    <name evidence="2" type="ORF">CD33_07510</name>
</gene>
<dbReference type="eggNOG" id="ENOG5030C8J">
    <property type="taxonomic scope" value="Bacteria"/>
</dbReference>
<name>A0A0A3I169_9BACL</name>
<dbReference type="RefSeq" id="WP_036199520.1">
    <property type="nucleotide sequence ID" value="NZ_AVCY01000010.1"/>
</dbReference>
<dbReference type="AlphaFoldDB" id="A0A0A3I169"/>
<protein>
    <submittedName>
        <fullName evidence="2">Uncharacterized protein</fullName>
    </submittedName>
</protein>
<keyword evidence="1" id="KW-1133">Transmembrane helix</keyword>
<dbReference type="EMBL" id="JPVO01000046">
    <property type="protein sequence ID" value="KGR76378.1"/>
    <property type="molecule type" value="Genomic_DNA"/>
</dbReference>
<evidence type="ECO:0000313" key="2">
    <source>
        <dbReference type="EMBL" id="KGR76378.1"/>
    </source>
</evidence>
<reference evidence="2 3" key="1">
    <citation type="submission" date="2014-02" db="EMBL/GenBank/DDBJ databases">
        <title>Draft genome sequence of Lysinibacillus sinduriensis JCM 15800.</title>
        <authorList>
            <person name="Zhang F."/>
            <person name="Wang G."/>
            <person name="Zhang L."/>
        </authorList>
    </citation>
    <scope>NUCLEOTIDE SEQUENCE [LARGE SCALE GENOMIC DNA]</scope>
    <source>
        <strain evidence="2 3">JCM 15800</strain>
    </source>
</reference>
<comment type="caution">
    <text evidence="2">The sequence shown here is derived from an EMBL/GenBank/DDBJ whole genome shotgun (WGS) entry which is preliminary data.</text>
</comment>
<sequence length="193" mass="22205">MIYVRKGGWRGCSIIKKWKWVGGILAVVCGIGTVGGFILEQTEYVAVKKMVPTVQPVEVNYHDIKPDPEVSEITPLSKEEVLAKFPIATGEQAYENGRFLFIEGQSDYADYYWLQPSESFEDARVIFKDGELAAVKLWLKEESDLDKAFEAFGIAHGFVKARRMNEFTYVYEYAIEPMYWSHNIKSYPYETEK</sequence>
<evidence type="ECO:0000313" key="3">
    <source>
        <dbReference type="Proteomes" id="UP000030408"/>
    </source>
</evidence>
<organism evidence="2 3">
    <name type="scientific">Ureibacillus sinduriensis BLB-1 = JCM 15800</name>
    <dbReference type="NCBI Taxonomy" id="1384057"/>
    <lineage>
        <taxon>Bacteria</taxon>
        <taxon>Bacillati</taxon>
        <taxon>Bacillota</taxon>
        <taxon>Bacilli</taxon>
        <taxon>Bacillales</taxon>
        <taxon>Caryophanaceae</taxon>
        <taxon>Ureibacillus</taxon>
    </lineage>
</organism>
<keyword evidence="1" id="KW-0812">Transmembrane</keyword>
<keyword evidence="1" id="KW-0472">Membrane</keyword>
<proteinExistence type="predicted"/>
<keyword evidence="3" id="KW-1185">Reference proteome</keyword>
<evidence type="ECO:0000256" key="1">
    <source>
        <dbReference type="SAM" id="Phobius"/>
    </source>
</evidence>
<dbReference type="Proteomes" id="UP000030408">
    <property type="component" value="Unassembled WGS sequence"/>
</dbReference>